<comment type="cofactor">
    <cofactor evidence="1">
        <name>Zn(2+)</name>
        <dbReference type="ChEBI" id="CHEBI:29105"/>
    </cofactor>
</comment>
<dbReference type="Gene3D" id="4.10.800.20">
    <property type="match status" value="1"/>
</dbReference>
<proteinExistence type="inferred from homology"/>
<dbReference type="Proteomes" id="UP000242875">
    <property type="component" value="Unassembled WGS sequence"/>
</dbReference>
<evidence type="ECO:0000256" key="6">
    <source>
        <dbReference type="ARBA" id="ARBA00022801"/>
    </source>
</evidence>
<feature type="compositionally biased region" description="Low complexity" evidence="11">
    <location>
        <begin position="95"/>
        <end position="110"/>
    </location>
</feature>
<dbReference type="GO" id="GO:0032264">
    <property type="term" value="P:IMP salvage"/>
    <property type="evidence" value="ECO:0007669"/>
    <property type="project" value="UniProtKB-UniPathway"/>
</dbReference>
<dbReference type="NCBIfam" id="TIGR01429">
    <property type="entry name" value="AMP_deaminase"/>
    <property type="match status" value="1"/>
</dbReference>
<evidence type="ECO:0000256" key="9">
    <source>
        <dbReference type="ARBA" id="ARBA00072037"/>
    </source>
</evidence>
<accession>A0A261Y7X9</accession>
<keyword evidence="8" id="KW-0546">Nucleotide metabolism</keyword>
<evidence type="ECO:0000256" key="11">
    <source>
        <dbReference type="SAM" id="MobiDB-lite"/>
    </source>
</evidence>
<dbReference type="PANTHER" id="PTHR11359">
    <property type="entry name" value="AMP DEAMINASE"/>
    <property type="match status" value="1"/>
</dbReference>
<dbReference type="FunFam" id="4.10.800.20:FF:000001">
    <property type="entry name" value="AMP deaminase"/>
    <property type="match status" value="1"/>
</dbReference>
<evidence type="ECO:0000313" key="12">
    <source>
        <dbReference type="EMBL" id="OZJ06691.1"/>
    </source>
</evidence>
<evidence type="ECO:0000256" key="3">
    <source>
        <dbReference type="ARBA" id="ARBA00006676"/>
    </source>
</evidence>
<dbReference type="GO" id="GO:0003876">
    <property type="term" value="F:AMP deaminase activity"/>
    <property type="evidence" value="ECO:0007669"/>
    <property type="project" value="UniProtKB-EC"/>
</dbReference>
<dbReference type="Gene3D" id="3.20.20.140">
    <property type="entry name" value="Metal-dependent hydrolases"/>
    <property type="match status" value="1"/>
</dbReference>
<feature type="compositionally biased region" description="Polar residues" evidence="11">
    <location>
        <begin position="37"/>
        <end position="52"/>
    </location>
</feature>
<evidence type="ECO:0000256" key="7">
    <source>
        <dbReference type="ARBA" id="ARBA00022833"/>
    </source>
</evidence>
<keyword evidence="6" id="KW-0378">Hydrolase</keyword>
<dbReference type="GO" id="GO:0046872">
    <property type="term" value="F:metal ion binding"/>
    <property type="evidence" value="ECO:0007669"/>
    <property type="project" value="UniProtKB-KW"/>
</dbReference>
<comment type="similarity">
    <text evidence="3">Belongs to the metallo-dependent hydrolases superfamily. Adenosine and AMP deaminases family.</text>
</comment>
<protein>
    <recommendedName>
        <fullName evidence="9">AMP deaminase</fullName>
        <ecNumber evidence="4">3.5.4.6</ecNumber>
    </recommendedName>
    <alternativeName>
        <fullName evidence="10">Myoadenylate deaminase</fullName>
    </alternativeName>
</protein>
<dbReference type="Pfam" id="PF19326">
    <property type="entry name" value="AMP_deaminase"/>
    <property type="match status" value="1"/>
</dbReference>
<dbReference type="InterPro" id="IPR006650">
    <property type="entry name" value="A/AMP_deam_AS"/>
</dbReference>
<feature type="region of interest" description="Disordered" evidence="11">
    <location>
        <begin position="87"/>
        <end position="115"/>
    </location>
</feature>
<evidence type="ECO:0000256" key="8">
    <source>
        <dbReference type="ARBA" id="ARBA00023080"/>
    </source>
</evidence>
<dbReference type="AlphaFoldDB" id="A0A261Y7X9"/>
<organism evidence="12 13">
    <name type="scientific">Bifiguratus adelaidae</name>
    <dbReference type="NCBI Taxonomy" id="1938954"/>
    <lineage>
        <taxon>Eukaryota</taxon>
        <taxon>Fungi</taxon>
        <taxon>Fungi incertae sedis</taxon>
        <taxon>Mucoromycota</taxon>
        <taxon>Mucoromycotina</taxon>
        <taxon>Endogonomycetes</taxon>
        <taxon>Endogonales</taxon>
        <taxon>Endogonales incertae sedis</taxon>
        <taxon>Bifiguratus</taxon>
    </lineage>
</organism>
<dbReference type="PROSITE" id="PS00485">
    <property type="entry name" value="A_DEAMINASE"/>
    <property type="match status" value="1"/>
</dbReference>
<dbReference type="UniPathway" id="UPA00591">
    <property type="reaction ID" value="UER00663"/>
</dbReference>
<reference evidence="12 13" key="1">
    <citation type="journal article" date="2017" name="Mycologia">
        <title>Bifiguratus adelaidae, gen. et sp. nov., a new member of Mucoromycotina in endophytic and soil-dwelling habitats.</title>
        <authorList>
            <person name="Torres-Cruz T.J."/>
            <person name="Billingsley Tobias T.L."/>
            <person name="Almatruk M."/>
            <person name="Hesse C."/>
            <person name="Kuske C.R."/>
            <person name="Desiro A."/>
            <person name="Benucci G.M."/>
            <person name="Bonito G."/>
            <person name="Stajich J.E."/>
            <person name="Dunlap C."/>
            <person name="Arnold A.E."/>
            <person name="Porras-Alfaro A."/>
        </authorList>
    </citation>
    <scope>NUCLEOTIDE SEQUENCE [LARGE SCALE GENOMIC DNA]</scope>
    <source>
        <strain evidence="12 13">AZ0501</strain>
    </source>
</reference>
<sequence length="955" mass="109359">MDDKRADTPPYTSQHKSSIFGAEEGSENEGSAFVDSSVASSTAENDHNTTPFLNYHQQRSILSNDAKYFGQQIPLNDATRRQSLAQPSLEPLPPSYVSAAPSSRPASSLSQKGRAGHQHKPFVAAFLAGANAIASNENLGSEEGLDDEGEDGDELRFAGDEEITSELQQLYTAFQTCLDLRDKYMFRSLQRLFDNPKDSDQWEVYPPPPPPSWPLPTDEATLRERHLKEKRREADPAGSVGSDFERDKVPIPKCHNYVFKMDNSGVYQVYDGNQLDKDASGKPQVVEGTSKPRYDVLTIKDYFQDLDYVLGVISDGPAKSFAFRRLRYLESKWNLYGLLNEYQELADSKRVPHRDFYNVRKVDTHVHHSSCMNQKHLLRFIKAKLRKTPDDTVIFRDGKHLTLAGVFESLNLTAYDLSIDTLDMHAHKDSFHRFDKFNLKYNPVGESRLREIFLKTDNYIKGRYLAELTKEVVSDLESSKYQMVEYRISIYGRSKDEWHKLAKWIVDNRLLSHNVRWLIQVPRLYDVYKKSDIVTTFEDVIRNIFEPLFDVTQDPSSDPDLHIFLQRVIGFDSVDDESKPERRIYRKYPLPKEWDTKQNPPYSYYIYYMYANMSSLNWWRQERGFNTFVLRPHCGEAGDTDHLTSAFLTSQGISHGILLRKVPALQYLYYLKQIGIAMSPLSNNALFLTYERNPFPYFFQRGLNVSLSTDDPLQFHFTKEPLIEEYSVAAQIWKLSAADMCELARNSVIQSGWENKIKKHWIGRGWWLPGPAGNDMQKTNVPNIRLAFRYETLTEELNMLKRYTLADAGIERLPTPVAAPQKPQPEEINRKALQAHGNLNAQDMVDAASLLESGHLQQTTIAHHQQLPAPGSNAEQHAERKEANNDVQDQYAEGLKARQRRRSESGSSLLSLSPSSTLKSSMLDGTNMVLFPGTSLVVERAKQKRISEQEEENEE</sequence>
<evidence type="ECO:0000256" key="1">
    <source>
        <dbReference type="ARBA" id="ARBA00001947"/>
    </source>
</evidence>
<dbReference type="GO" id="GO:0005829">
    <property type="term" value="C:cytosol"/>
    <property type="evidence" value="ECO:0007669"/>
    <property type="project" value="TreeGrafter"/>
</dbReference>
<dbReference type="GO" id="GO:0006178">
    <property type="term" value="P:guanine salvage"/>
    <property type="evidence" value="ECO:0007669"/>
    <property type="project" value="EnsemblFungi"/>
</dbReference>
<dbReference type="OrthoDB" id="1723809at2759"/>
<evidence type="ECO:0000256" key="5">
    <source>
        <dbReference type="ARBA" id="ARBA00022723"/>
    </source>
</evidence>
<dbReference type="PANTHER" id="PTHR11359:SF0">
    <property type="entry name" value="AMP DEAMINASE"/>
    <property type="match status" value="1"/>
</dbReference>
<dbReference type="InterPro" id="IPR006329">
    <property type="entry name" value="AMPD"/>
</dbReference>
<dbReference type="InterPro" id="IPR032466">
    <property type="entry name" value="Metal_Hydrolase"/>
</dbReference>
<feature type="compositionally biased region" description="Low complexity" evidence="11">
    <location>
        <begin position="905"/>
        <end position="922"/>
    </location>
</feature>
<evidence type="ECO:0000313" key="13">
    <source>
        <dbReference type="Proteomes" id="UP000242875"/>
    </source>
</evidence>
<dbReference type="GO" id="GO:0046033">
    <property type="term" value="P:AMP metabolic process"/>
    <property type="evidence" value="ECO:0007669"/>
    <property type="project" value="TreeGrafter"/>
</dbReference>
<dbReference type="EC" id="3.5.4.6" evidence="4"/>
<keyword evidence="5" id="KW-0479">Metal-binding</keyword>
<gene>
    <name evidence="12" type="ORF">BZG36_00424</name>
</gene>
<keyword evidence="7" id="KW-0862">Zinc</keyword>
<dbReference type="EMBL" id="MVBO01000002">
    <property type="protein sequence ID" value="OZJ06691.1"/>
    <property type="molecule type" value="Genomic_DNA"/>
</dbReference>
<dbReference type="CDD" id="cd01319">
    <property type="entry name" value="AMPD"/>
    <property type="match status" value="1"/>
</dbReference>
<evidence type="ECO:0000256" key="2">
    <source>
        <dbReference type="ARBA" id="ARBA00004955"/>
    </source>
</evidence>
<dbReference type="FunFam" id="3.20.20.140:FF:000035">
    <property type="entry name" value="Probable amp deaminase"/>
    <property type="match status" value="1"/>
</dbReference>
<evidence type="ECO:0000256" key="4">
    <source>
        <dbReference type="ARBA" id="ARBA00012775"/>
    </source>
</evidence>
<keyword evidence="13" id="KW-1185">Reference proteome</keyword>
<name>A0A261Y7X9_9FUNG</name>
<comment type="pathway">
    <text evidence="2">Purine metabolism; IMP biosynthesis via salvage pathway; IMP from AMP: step 1/1.</text>
</comment>
<feature type="region of interest" description="Disordered" evidence="11">
    <location>
        <begin position="1"/>
        <end position="52"/>
    </location>
</feature>
<evidence type="ECO:0000256" key="10">
    <source>
        <dbReference type="ARBA" id="ARBA00078830"/>
    </source>
</evidence>
<dbReference type="SUPFAM" id="SSF51556">
    <property type="entry name" value="Metallo-dependent hydrolases"/>
    <property type="match status" value="1"/>
</dbReference>
<feature type="region of interest" description="Disordered" evidence="11">
    <location>
        <begin position="862"/>
        <end position="922"/>
    </location>
</feature>
<comment type="caution">
    <text evidence="12">The sequence shown here is derived from an EMBL/GenBank/DDBJ whole genome shotgun (WGS) entry which is preliminary data.</text>
</comment>